<keyword evidence="3" id="KW-1185">Reference proteome</keyword>
<evidence type="ECO:0008006" key="4">
    <source>
        <dbReference type="Google" id="ProtNLM"/>
    </source>
</evidence>
<dbReference type="InterPro" id="IPR021145">
    <property type="entry name" value="Portal_protein_SPP1_Gp6-like"/>
</dbReference>
<dbReference type="EMBL" id="BAABBW010000004">
    <property type="protein sequence ID" value="GAA4176540.1"/>
    <property type="molecule type" value="Genomic_DNA"/>
</dbReference>
<dbReference type="RefSeq" id="WP_344754676.1">
    <property type="nucleotide sequence ID" value="NZ_BAABBW010000004.1"/>
</dbReference>
<reference evidence="3" key="1">
    <citation type="journal article" date="2019" name="Int. J. Syst. Evol. Microbiol.">
        <title>The Global Catalogue of Microorganisms (GCM) 10K type strain sequencing project: providing services to taxonomists for standard genome sequencing and annotation.</title>
        <authorList>
            <consortium name="The Broad Institute Genomics Platform"/>
            <consortium name="The Broad Institute Genome Sequencing Center for Infectious Disease"/>
            <person name="Wu L."/>
            <person name="Ma J."/>
        </authorList>
    </citation>
    <scope>NUCLEOTIDE SEQUENCE [LARGE SCALE GENOMIC DNA]</scope>
    <source>
        <strain evidence="3">JCM 17591</strain>
    </source>
</reference>
<organism evidence="2 3">
    <name type="scientific">Gryllotalpicola koreensis</name>
    <dbReference type="NCBI Taxonomy" id="993086"/>
    <lineage>
        <taxon>Bacteria</taxon>
        <taxon>Bacillati</taxon>
        <taxon>Actinomycetota</taxon>
        <taxon>Actinomycetes</taxon>
        <taxon>Micrococcales</taxon>
        <taxon>Microbacteriaceae</taxon>
        <taxon>Gryllotalpicola</taxon>
    </lineage>
</organism>
<gene>
    <name evidence="2" type="ORF">GCM10022287_23890</name>
</gene>
<proteinExistence type="predicted"/>
<feature type="compositionally biased region" description="Polar residues" evidence="1">
    <location>
        <begin position="519"/>
        <end position="528"/>
    </location>
</feature>
<comment type="caution">
    <text evidence="2">The sequence shown here is derived from an EMBL/GenBank/DDBJ whole genome shotgun (WGS) entry which is preliminary data.</text>
</comment>
<accession>A0ABP8A2X0</accession>
<sequence>MPLPVPNTSWPPTDFRPVFDRFREHDAWYRGDIDTLQAIYATGAPSATHAHNGEARTGGIYGTVLNGISNLFWGKRVTPGTRRTALHVPLAADVATMKSDMLWAEPPEFTSATADPDGLPSRAEQIVQDRLDLIMNSDEARMMFAESGELTSALGGTYFSVAWNTATNDHVYPRAHDADTAIPEWSAGRLAAVTFWSSHADGEDFYRHFERHEPGRILHGLYKGTGDNVGFPVPADTLPELAWLVTADRGKEIDPETHTVTLYTGITRLTAAYEPNVKKDRDFRKLGTLAHLGRSDYAGVESELNAVDEAWSSYMRDLKIGRGRIFIPQNFLKTTGPGRGASWDEEQEVFAQIDSIKNVDDKAQITAQQFEIRTAAHEQMILSLSKIVLRNAGLGARDYEERAGNLTATGELMRDKREETTFDKQKRYATSALTYIASVALELDAIVFPGRGGIAGAQVAASWPQELQVDAEKESRIIAQLSAARAISTWTAVKRANPDWNDDLVKKEVDRINAEHQPLQLTDPSTFTGADDNEDQSDAENDAA</sequence>
<evidence type="ECO:0000313" key="2">
    <source>
        <dbReference type="EMBL" id="GAA4176540.1"/>
    </source>
</evidence>
<name>A0ABP8A2X0_9MICO</name>
<feature type="compositionally biased region" description="Acidic residues" evidence="1">
    <location>
        <begin position="531"/>
        <end position="544"/>
    </location>
</feature>
<protein>
    <recommendedName>
        <fullName evidence="4">Phage portal protein</fullName>
    </recommendedName>
</protein>
<evidence type="ECO:0000313" key="3">
    <source>
        <dbReference type="Proteomes" id="UP001501079"/>
    </source>
</evidence>
<dbReference type="Pfam" id="PF05133">
    <property type="entry name" value="SPP1_portal"/>
    <property type="match status" value="1"/>
</dbReference>
<evidence type="ECO:0000256" key="1">
    <source>
        <dbReference type="SAM" id="MobiDB-lite"/>
    </source>
</evidence>
<feature type="region of interest" description="Disordered" evidence="1">
    <location>
        <begin position="515"/>
        <end position="544"/>
    </location>
</feature>
<dbReference type="Proteomes" id="UP001501079">
    <property type="component" value="Unassembled WGS sequence"/>
</dbReference>